<accession>A0ABR3F1Q0</accession>
<reference evidence="2 3" key="1">
    <citation type="submission" date="2024-02" db="EMBL/GenBank/DDBJ databases">
        <title>A draft genome for the cacao thread blight pathogen Marasmius crinis-equi.</title>
        <authorList>
            <person name="Cohen S.P."/>
            <person name="Baruah I.K."/>
            <person name="Amoako-Attah I."/>
            <person name="Bukari Y."/>
            <person name="Meinhardt L.W."/>
            <person name="Bailey B.A."/>
        </authorList>
    </citation>
    <scope>NUCLEOTIDE SEQUENCE [LARGE SCALE GENOMIC DNA]</scope>
    <source>
        <strain evidence="2 3">GH-76</strain>
    </source>
</reference>
<protein>
    <submittedName>
        <fullName evidence="2">Uncharacterized protein</fullName>
    </submittedName>
</protein>
<organism evidence="2 3">
    <name type="scientific">Marasmius crinis-equi</name>
    <dbReference type="NCBI Taxonomy" id="585013"/>
    <lineage>
        <taxon>Eukaryota</taxon>
        <taxon>Fungi</taxon>
        <taxon>Dikarya</taxon>
        <taxon>Basidiomycota</taxon>
        <taxon>Agaricomycotina</taxon>
        <taxon>Agaricomycetes</taxon>
        <taxon>Agaricomycetidae</taxon>
        <taxon>Agaricales</taxon>
        <taxon>Marasmiineae</taxon>
        <taxon>Marasmiaceae</taxon>
        <taxon>Marasmius</taxon>
    </lineage>
</organism>
<feature type="region of interest" description="Disordered" evidence="1">
    <location>
        <begin position="22"/>
        <end position="44"/>
    </location>
</feature>
<name>A0ABR3F1Q0_9AGAR</name>
<feature type="non-terminal residue" evidence="2">
    <location>
        <position position="367"/>
    </location>
</feature>
<keyword evidence="3" id="KW-1185">Reference proteome</keyword>
<dbReference type="EMBL" id="JBAHYK010001190">
    <property type="protein sequence ID" value="KAL0569116.1"/>
    <property type="molecule type" value="Genomic_DNA"/>
</dbReference>
<evidence type="ECO:0000256" key="1">
    <source>
        <dbReference type="SAM" id="MobiDB-lite"/>
    </source>
</evidence>
<proteinExistence type="predicted"/>
<dbReference type="Proteomes" id="UP001465976">
    <property type="component" value="Unassembled WGS sequence"/>
</dbReference>
<comment type="caution">
    <text evidence="2">The sequence shown here is derived from an EMBL/GenBank/DDBJ whole genome shotgun (WGS) entry which is preliminary data.</text>
</comment>
<evidence type="ECO:0000313" key="3">
    <source>
        <dbReference type="Proteomes" id="UP001465976"/>
    </source>
</evidence>
<sequence>MTDAPPAQDKYTLQLAQIRSATTTPTTGNSGGHETPQAADGDATHADDFDLVNFSWEMGGAAGMPQTSTLTLGSDLVTPATNASWVSFSLEDGDFEEHLKDREKGPAMAMARVQLSLCEIRDAVKETREEIRAKWKPDVVLTRSLKEFGLQAVLSPQIHAYRGKKLGHMVVDIMRQLGVSDLPASHNLGRIELCAGIVTRHLTDVHYQIKLKIGQSLYTKDGTFKPTDVGTLFEDCIGTSRVPITLPALIRMSYICSLWKEEFQVQQEADGAAGGVKAKKQKNREDAPLNELRNDKVDFWAHVDQDLQQIRKMCAKPEELAALFLMIHEKDIKQYGDNTIPVVKQNALEDWLTTLHNTAALASKTGE</sequence>
<evidence type="ECO:0000313" key="2">
    <source>
        <dbReference type="EMBL" id="KAL0569116.1"/>
    </source>
</evidence>
<gene>
    <name evidence="2" type="ORF">V5O48_012859</name>
</gene>